<dbReference type="PROSITE" id="PS50903">
    <property type="entry name" value="RUBREDOXIN_LIKE"/>
    <property type="match status" value="1"/>
</dbReference>
<evidence type="ECO:0000256" key="2">
    <source>
        <dbReference type="ARBA" id="ARBA00023002"/>
    </source>
</evidence>
<comment type="caution">
    <text evidence="4">The sequence shown here is derived from an EMBL/GenBank/DDBJ whole genome shotgun (WGS) entry which is preliminary data.</text>
</comment>
<evidence type="ECO:0000313" key="4">
    <source>
        <dbReference type="EMBL" id="HJB39735.1"/>
    </source>
</evidence>
<sequence>MDFRALQALNYGLYIISTSSQGKNAGCVVNTVTQITSSPIKVMVAVNHQNYTTEMIQKSGVFEVSVLTQDASMDLIRTFGFASSKDTDKFANADYSFDEDGVPYVTQNACAHLSCKVVSTIDAGSHMLFIAEVVDAEKLSEGVPMTYAYYHAVKKGTTPPKASAYTAPAPASGWRCKVCGYIYEGETLPQDFTCPVCKQPASAFEKI</sequence>
<dbReference type="SUPFAM" id="SSF50475">
    <property type="entry name" value="FMN-binding split barrel"/>
    <property type="match status" value="1"/>
</dbReference>
<reference evidence="4" key="1">
    <citation type="journal article" date="2021" name="PeerJ">
        <title>Extensive microbial diversity within the chicken gut microbiome revealed by metagenomics and culture.</title>
        <authorList>
            <person name="Gilroy R."/>
            <person name="Ravi A."/>
            <person name="Getino M."/>
            <person name="Pursley I."/>
            <person name="Horton D.L."/>
            <person name="Alikhan N.F."/>
            <person name="Baker D."/>
            <person name="Gharbi K."/>
            <person name="Hall N."/>
            <person name="Watson M."/>
            <person name="Adriaenssens E.M."/>
            <person name="Foster-Nyarko E."/>
            <person name="Jarju S."/>
            <person name="Secka A."/>
            <person name="Antonio M."/>
            <person name="Oren A."/>
            <person name="Chaudhuri R.R."/>
            <person name="La Ragione R."/>
            <person name="Hildebrand F."/>
            <person name="Pallen M.J."/>
        </authorList>
    </citation>
    <scope>NUCLEOTIDE SEQUENCE</scope>
    <source>
        <strain evidence="4">ChiBcec8-14828</strain>
    </source>
</reference>
<dbReference type="PANTHER" id="PTHR30466">
    <property type="entry name" value="FLAVIN REDUCTASE"/>
    <property type="match status" value="1"/>
</dbReference>
<dbReference type="EMBL" id="DWYA01000048">
    <property type="protein sequence ID" value="HJB39735.1"/>
    <property type="molecule type" value="Genomic_DNA"/>
</dbReference>
<comment type="cofactor">
    <cofactor evidence="1">
        <name>Fe(3+)</name>
        <dbReference type="ChEBI" id="CHEBI:29034"/>
    </cofactor>
</comment>
<evidence type="ECO:0000259" key="3">
    <source>
        <dbReference type="PROSITE" id="PS50903"/>
    </source>
</evidence>
<dbReference type="InterPro" id="IPR024934">
    <property type="entry name" value="Rubredoxin-like_dom"/>
</dbReference>
<dbReference type="GO" id="GO:0010181">
    <property type="term" value="F:FMN binding"/>
    <property type="evidence" value="ECO:0007669"/>
    <property type="project" value="InterPro"/>
</dbReference>
<feature type="domain" description="Rubredoxin-like" evidence="3">
    <location>
        <begin position="171"/>
        <end position="207"/>
    </location>
</feature>
<dbReference type="InterPro" id="IPR050268">
    <property type="entry name" value="NADH-dep_flavin_reductase"/>
</dbReference>
<dbReference type="InterPro" id="IPR048574">
    <property type="entry name" value="RUBY_RBDX"/>
</dbReference>
<dbReference type="SMART" id="SM00903">
    <property type="entry name" value="Flavin_Reduct"/>
    <property type="match status" value="1"/>
</dbReference>
<dbReference type="Pfam" id="PF21349">
    <property type="entry name" value="RUBY_RBDX"/>
    <property type="match status" value="1"/>
</dbReference>
<dbReference type="Gene3D" id="2.30.110.10">
    <property type="entry name" value="Electron Transport, Fmn-binding Protein, Chain A"/>
    <property type="match status" value="1"/>
</dbReference>
<name>A0A9D2M1F4_9FIRM</name>
<dbReference type="PANTHER" id="PTHR30466:SF1">
    <property type="entry name" value="FMN REDUCTASE (NADH) RUTF"/>
    <property type="match status" value="1"/>
</dbReference>
<reference evidence="4" key="2">
    <citation type="submission" date="2021-04" db="EMBL/GenBank/DDBJ databases">
        <authorList>
            <person name="Gilroy R."/>
        </authorList>
    </citation>
    <scope>NUCLEOTIDE SEQUENCE</scope>
    <source>
        <strain evidence="4">ChiBcec8-14828</strain>
    </source>
</reference>
<dbReference type="Pfam" id="PF01613">
    <property type="entry name" value="Flavin_Reduct"/>
    <property type="match status" value="1"/>
</dbReference>
<evidence type="ECO:0000313" key="5">
    <source>
        <dbReference type="Proteomes" id="UP000824209"/>
    </source>
</evidence>
<protein>
    <submittedName>
        <fullName evidence="4">Flavin reductase</fullName>
    </submittedName>
</protein>
<organism evidence="4 5">
    <name type="scientific">Candidatus Ruthenibacterium avium</name>
    <dbReference type="NCBI Taxonomy" id="2838751"/>
    <lineage>
        <taxon>Bacteria</taxon>
        <taxon>Bacillati</taxon>
        <taxon>Bacillota</taxon>
        <taxon>Clostridia</taxon>
        <taxon>Eubacteriales</taxon>
        <taxon>Oscillospiraceae</taxon>
        <taxon>Ruthenibacterium</taxon>
    </lineage>
</organism>
<dbReference type="InterPro" id="IPR002563">
    <property type="entry name" value="Flavin_Rdtase-like_dom"/>
</dbReference>
<gene>
    <name evidence="4" type="ORF">H9943_04980</name>
</gene>
<proteinExistence type="predicted"/>
<dbReference type="SUPFAM" id="SSF57802">
    <property type="entry name" value="Rubredoxin-like"/>
    <property type="match status" value="1"/>
</dbReference>
<dbReference type="Gene3D" id="2.20.28.10">
    <property type="match status" value="1"/>
</dbReference>
<dbReference type="Proteomes" id="UP000824209">
    <property type="component" value="Unassembled WGS sequence"/>
</dbReference>
<evidence type="ECO:0000256" key="1">
    <source>
        <dbReference type="ARBA" id="ARBA00001965"/>
    </source>
</evidence>
<dbReference type="GO" id="GO:0005506">
    <property type="term" value="F:iron ion binding"/>
    <property type="evidence" value="ECO:0007669"/>
    <property type="project" value="InterPro"/>
</dbReference>
<accession>A0A9D2M1F4</accession>
<keyword evidence="2" id="KW-0560">Oxidoreductase</keyword>
<dbReference type="GO" id="GO:0042602">
    <property type="term" value="F:riboflavin reductase (NADPH) activity"/>
    <property type="evidence" value="ECO:0007669"/>
    <property type="project" value="TreeGrafter"/>
</dbReference>
<dbReference type="AlphaFoldDB" id="A0A9D2M1F4"/>
<dbReference type="InterPro" id="IPR012349">
    <property type="entry name" value="Split_barrel_FMN-bd"/>
</dbReference>